<dbReference type="InterPro" id="IPR036291">
    <property type="entry name" value="NAD(P)-bd_dom_sf"/>
</dbReference>
<comment type="caution">
    <text evidence="4">The sequence shown here is derived from an EMBL/GenBank/DDBJ whole genome shotgun (WGS) entry which is preliminary data.</text>
</comment>
<dbReference type="SUPFAM" id="SSF51735">
    <property type="entry name" value="NAD(P)-binding Rossmann-fold domains"/>
    <property type="match status" value="1"/>
</dbReference>
<organism evidence="4 5">
    <name type="scientific">Nocardia stercoris</name>
    <dbReference type="NCBI Taxonomy" id="2483361"/>
    <lineage>
        <taxon>Bacteria</taxon>
        <taxon>Bacillati</taxon>
        <taxon>Actinomycetota</taxon>
        <taxon>Actinomycetes</taxon>
        <taxon>Mycobacteriales</taxon>
        <taxon>Nocardiaceae</taxon>
        <taxon>Nocardia</taxon>
    </lineage>
</organism>
<dbReference type="InterPro" id="IPR020904">
    <property type="entry name" value="Sc_DH/Rdtase_CS"/>
</dbReference>
<dbReference type="OrthoDB" id="9775296at2"/>
<keyword evidence="2" id="KW-0560">Oxidoreductase</keyword>
<dbReference type="PRINTS" id="PR00081">
    <property type="entry name" value="GDHRDH"/>
</dbReference>
<sequence>MSNNISRGLALVTGGSAGIGAATAETLTATGYSVIAAARRLPNSTDPDGTSTHNLDVGSTASIDRLARTVADHPQPLTLLVANAGIPCTAATIADSDPDEWRTIYDTNVVGVVRCIKAFLPDLTRNHGHIIVIGSTVGRVAYERGAAYAASKHAVAALISTLRLELNGTPVRVSEIAPGMMRGNAQGGEFMQRRFGGDRDAIDAVYAGVPEPLTPADIADCISWVATRPPHVDIDLLEVRPLAQAAQHKVHRLTTAEASTR</sequence>
<protein>
    <submittedName>
        <fullName evidence="4">SDR family NAD(P)-dependent oxidoreductase</fullName>
    </submittedName>
</protein>
<dbReference type="FunFam" id="3.40.50.720:FF:000047">
    <property type="entry name" value="NADP-dependent L-serine/L-allo-threonine dehydrogenase"/>
    <property type="match status" value="1"/>
</dbReference>
<dbReference type="PANTHER" id="PTHR42901:SF1">
    <property type="entry name" value="ALCOHOL DEHYDROGENASE"/>
    <property type="match status" value="1"/>
</dbReference>
<evidence type="ECO:0000256" key="2">
    <source>
        <dbReference type="ARBA" id="ARBA00023002"/>
    </source>
</evidence>
<dbReference type="PROSITE" id="PS00061">
    <property type="entry name" value="ADH_SHORT"/>
    <property type="match status" value="1"/>
</dbReference>
<dbReference type="Pfam" id="PF00106">
    <property type="entry name" value="adh_short"/>
    <property type="match status" value="1"/>
</dbReference>
<dbReference type="RefSeq" id="WP_122191128.1">
    <property type="nucleotide sequence ID" value="NZ_RFFH01000017.1"/>
</dbReference>
<evidence type="ECO:0000256" key="3">
    <source>
        <dbReference type="RuleBase" id="RU000363"/>
    </source>
</evidence>
<proteinExistence type="inferred from homology"/>
<accession>A0A3M2KVE0</accession>
<keyword evidence="5" id="KW-1185">Reference proteome</keyword>
<dbReference type="AlphaFoldDB" id="A0A3M2KVE0"/>
<evidence type="ECO:0000313" key="4">
    <source>
        <dbReference type="EMBL" id="RMI28964.1"/>
    </source>
</evidence>
<evidence type="ECO:0000256" key="1">
    <source>
        <dbReference type="ARBA" id="ARBA00006484"/>
    </source>
</evidence>
<dbReference type="EMBL" id="RFFH01000017">
    <property type="protein sequence ID" value="RMI28964.1"/>
    <property type="molecule type" value="Genomic_DNA"/>
</dbReference>
<gene>
    <name evidence="4" type="ORF">EBN03_27910</name>
</gene>
<dbReference type="InterPro" id="IPR002347">
    <property type="entry name" value="SDR_fam"/>
</dbReference>
<dbReference type="PANTHER" id="PTHR42901">
    <property type="entry name" value="ALCOHOL DEHYDROGENASE"/>
    <property type="match status" value="1"/>
</dbReference>
<dbReference type="Gene3D" id="3.40.50.720">
    <property type="entry name" value="NAD(P)-binding Rossmann-like Domain"/>
    <property type="match status" value="1"/>
</dbReference>
<comment type="similarity">
    <text evidence="1 3">Belongs to the short-chain dehydrogenases/reductases (SDR) family.</text>
</comment>
<name>A0A3M2KVE0_9NOCA</name>
<evidence type="ECO:0000313" key="5">
    <source>
        <dbReference type="Proteomes" id="UP000279275"/>
    </source>
</evidence>
<reference evidence="4 5" key="1">
    <citation type="submission" date="2018-10" db="EMBL/GenBank/DDBJ databases">
        <title>Isolation from cow dung.</title>
        <authorList>
            <person name="Ling L."/>
        </authorList>
    </citation>
    <scope>NUCLEOTIDE SEQUENCE [LARGE SCALE GENOMIC DNA]</scope>
    <source>
        <strain evidence="4 5">NEAU-LL90</strain>
    </source>
</reference>
<dbReference type="GO" id="GO:0016616">
    <property type="term" value="F:oxidoreductase activity, acting on the CH-OH group of donors, NAD or NADP as acceptor"/>
    <property type="evidence" value="ECO:0007669"/>
    <property type="project" value="UniProtKB-ARBA"/>
</dbReference>
<dbReference type="PRINTS" id="PR00080">
    <property type="entry name" value="SDRFAMILY"/>
</dbReference>
<dbReference type="Proteomes" id="UP000279275">
    <property type="component" value="Unassembled WGS sequence"/>
</dbReference>